<name>A0A918RSM5_9HYPH</name>
<gene>
    <name evidence="1" type="ORF">GCM10007989_02000</name>
</gene>
<comment type="caution">
    <text evidence="1">The sequence shown here is derived from an EMBL/GenBank/DDBJ whole genome shotgun (WGS) entry which is preliminary data.</text>
</comment>
<dbReference type="EMBL" id="BMZE01000001">
    <property type="protein sequence ID" value="GHA11298.1"/>
    <property type="molecule type" value="Genomic_DNA"/>
</dbReference>
<reference evidence="1" key="1">
    <citation type="journal article" date="2014" name="Int. J. Syst. Evol. Microbiol.">
        <title>Complete genome sequence of Corynebacterium casei LMG S-19264T (=DSM 44701T), isolated from a smear-ripened cheese.</title>
        <authorList>
            <consortium name="US DOE Joint Genome Institute (JGI-PGF)"/>
            <person name="Walter F."/>
            <person name="Albersmeier A."/>
            <person name="Kalinowski J."/>
            <person name="Ruckert C."/>
        </authorList>
    </citation>
    <scope>NUCLEOTIDE SEQUENCE</scope>
    <source>
        <strain evidence="1">KCTC 32437</strain>
    </source>
</reference>
<organism evidence="1 2">
    <name type="scientific">Devosia pacifica</name>
    <dbReference type="NCBI Taxonomy" id="1335967"/>
    <lineage>
        <taxon>Bacteria</taxon>
        <taxon>Pseudomonadati</taxon>
        <taxon>Pseudomonadota</taxon>
        <taxon>Alphaproteobacteria</taxon>
        <taxon>Hyphomicrobiales</taxon>
        <taxon>Devosiaceae</taxon>
        <taxon>Devosia</taxon>
    </lineage>
</organism>
<evidence type="ECO:0000313" key="2">
    <source>
        <dbReference type="Proteomes" id="UP000646579"/>
    </source>
</evidence>
<evidence type="ECO:0000313" key="1">
    <source>
        <dbReference type="EMBL" id="GHA11298.1"/>
    </source>
</evidence>
<reference evidence="1" key="2">
    <citation type="submission" date="2020-09" db="EMBL/GenBank/DDBJ databases">
        <authorList>
            <person name="Sun Q."/>
            <person name="Kim S."/>
        </authorList>
    </citation>
    <scope>NUCLEOTIDE SEQUENCE</scope>
    <source>
        <strain evidence="1">KCTC 32437</strain>
    </source>
</reference>
<keyword evidence="2" id="KW-1185">Reference proteome</keyword>
<proteinExistence type="predicted"/>
<sequence>MWEAYGHTISKAAAQRAYDELAPDEALHLTIIEAARAWRAEYDRQGREPRFRKRLHTWIADRCWEQELPKPYRQGKQTQPKKPRVHPGEVLRDFTIEDVEGHRLTIRPNDREEGEPETFSRVFAPEDVAGITSAAGRLEGARVWLVIDADERHIWHPHEEALEQSKIL</sequence>
<dbReference type="Proteomes" id="UP000646579">
    <property type="component" value="Unassembled WGS sequence"/>
</dbReference>
<accession>A0A918RSM5</accession>
<protein>
    <submittedName>
        <fullName evidence="1">Uncharacterized protein</fullName>
    </submittedName>
</protein>
<dbReference type="AlphaFoldDB" id="A0A918RSM5"/>